<evidence type="ECO:0000256" key="1">
    <source>
        <dbReference type="SAM" id="Phobius"/>
    </source>
</evidence>
<keyword evidence="1" id="KW-0472">Membrane</keyword>
<accession>A0AAW1YPA7</accession>
<keyword evidence="1" id="KW-0812">Transmembrane</keyword>
<gene>
    <name evidence="2" type="ORF">M0R45_006041</name>
</gene>
<keyword evidence="1" id="KW-1133">Transmembrane helix</keyword>
<protein>
    <submittedName>
        <fullName evidence="2">Uncharacterized protein</fullName>
    </submittedName>
</protein>
<name>A0AAW1YPA7_RUBAR</name>
<proteinExistence type="predicted"/>
<organism evidence="2 3">
    <name type="scientific">Rubus argutus</name>
    <name type="common">Southern blackberry</name>
    <dbReference type="NCBI Taxonomy" id="59490"/>
    <lineage>
        <taxon>Eukaryota</taxon>
        <taxon>Viridiplantae</taxon>
        <taxon>Streptophyta</taxon>
        <taxon>Embryophyta</taxon>
        <taxon>Tracheophyta</taxon>
        <taxon>Spermatophyta</taxon>
        <taxon>Magnoliopsida</taxon>
        <taxon>eudicotyledons</taxon>
        <taxon>Gunneridae</taxon>
        <taxon>Pentapetalae</taxon>
        <taxon>rosids</taxon>
        <taxon>fabids</taxon>
        <taxon>Rosales</taxon>
        <taxon>Rosaceae</taxon>
        <taxon>Rosoideae</taxon>
        <taxon>Rosoideae incertae sedis</taxon>
        <taxon>Rubus</taxon>
    </lineage>
</organism>
<dbReference type="AlphaFoldDB" id="A0AAW1YPA7"/>
<reference evidence="2 3" key="1">
    <citation type="journal article" date="2023" name="G3 (Bethesda)">
        <title>A chromosome-length genome assembly and annotation of blackberry (Rubus argutus, cv. 'Hillquist').</title>
        <authorList>
            <person name="Bruna T."/>
            <person name="Aryal R."/>
            <person name="Dudchenko O."/>
            <person name="Sargent D.J."/>
            <person name="Mead D."/>
            <person name="Buti M."/>
            <person name="Cavallini A."/>
            <person name="Hytonen T."/>
            <person name="Andres J."/>
            <person name="Pham M."/>
            <person name="Weisz D."/>
            <person name="Mascagni F."/>
            <person name="Usai G."/>
            <person name="Natali L."/>
            <person name="Bassil N."/>
            <person name="Fernandez G.E."/>
            <person name="Lomsadze A."/>
            <person name="Armour M."/>
            <person name="Olukolu B."/>
            <person name="Poorten T."/>
            <person name="Britton C."/>
            <person name="Davik J."/>
            <person name="Ashrafi H."/>
            <person name="Aiden E.L."/>
            <person name="Borodovsky M."/>
            <person name="Worthington M."/>
        </authorList>
    </citation>
    <scope>NUCLEOTIDE SEQUENCE [LARGE SCALE GENOMIC DNA]</scope>
    <source>
        <strain evidence="2">PI 553951</strain>
    </source>
</reference>
<evidence type="ECO:0000313" key="2">
    <source>
        <dbReference type="EMBL" id="KAK9950556.1"/>
    </source>
</evidence>
<dbReference type="Proteomes" id="UP001457282">
    <property type="component" value="Unassembled WGS sequence"/>
</dbReference>
<feature type="transmembrane region" description="Helical" evidence="1">
    <location>
        <begin position="82"/>
        <end position="101"/>
    </location>
</feature>
<comment type="caution">
    <text evidence="2">The sequence shown here is derived from an EMBL/GenBank/DDBJ whole genome shotgun (WGS) entry which is preliminary data.</text>
</comment>
<dbReference type="EMBL" id="JBEDUW010000001">
    <property type="protein sequence ID" value="KAK9950556.1"/>
    <property type="molecule type" value="Genomic_DNA"/>
</dbReference>
<keyword evidence="3" id="KW-1185">Reference proteome</keyword>
<sequence length="167" mass="18671">MVLQAPHLHHYLIFTPKSSSFNSNPLPLPDPILCTDAYKLFLCSSDVNAFATTVIADALVSVVLSGYPPLVHMGLYPLVQHMTVYLLVAVTVIPLWICFLFRYKFPVVALRCGCDLGFGDSCLCVWKEALWVFFVWKGCHRLHCSLVWLIYCDASCSNLLAAATTLR</sequence>
<evidence type="ECO:0000313" key="3">
    <source>
        <dbReference type="Proteomes" id="UP001457282"/>
    </source>
</evidence>
<feature type="transmembrane region" description="Helical" evidence="1">
    <location>
        <begin position="49"/>
        <end position="70"/>
    </location>
</feature>